<feature type="transmembrane region" description="Helical" evidence="1">
    <location>
        <begin position="141"/>
        <end position="159"/>
    </location>
</feature>
<evidence type="ECO:0000256" key="1">
    <source>
        <dbReference type="SAM" id="Phobius"/>
    </source>
</evidence>
<comment type="caution">
    <text evidence="3">The sequence shown here is derived from an EMBL/GenBank/DDBJ whole genome shotgun (WGS) entry which is preliminary data.</text>
</comment>
<dbReference type="Proteomes" id="UP001500767">
    <property type="component" value="Unassembled WGS sequence"/>
</dbReference>
<feature type="domain" description="Acyltransferase 3" evidence="2">
    <location>
        <begin position="50"/>
        <end position="399"/>
    </location>
</feature>
<proteinExistence type="predicted"/>
<dbReference type="PANTHER" id="PTHR23028:SF53">
    <property type="entry name" value="ACYL_TRANSF_3 DOMAIN-CONTAINING PROTEIN"/>
    <property type="match status" value="1"/>
</dbReference>
<sequence length="432" mass="47206">MGGQTCGDECGKAAPRRAILCFDLPVQAVRPRSPLLAPFSRVTSRGAFIPEVDGLRFVAIAAVVVFHLALNLASRNPTAFAYPVPGSALHDTIRSGELGVQLFFIVSGLVLALPFARHHLRGGPAVGLRAYFLRRLTRLEPPYVLVMLGCFLLLVVVHGRSARELAPHLLASLGYVHDLVYARDSLINNVAWSLEVEIQFYLLVPWLTALFAIRGTVARRAVLVAAIVATSAVGPLLADTSPHLHNTLLRFAQYFLVGFLLADLMVVGRLFPTGPRRVRWDVLALAAVPVVVMLHTQTGAARWLPAASHQLVAELAVPWLCLLGYLGVFRGVALHAFLTLPLVTTIGGMCYSIYLLHNVFLNNTLFLTKGLAPTGVYGLDLLLQLAITGPLVVAFSAVFFVLVERPCMDRAWPQHLVAWFRSRRQRVRVGSS</sequence>
<organism evidence="3 4">
    <name type="scientific">Microlunatus spumicola</name>
    <dbReference type="NCBI Taxonomy" id="81499"/>
    <lineage>
        <taxon>Bacteria</taxon>
        <taxon>Bacillati</taxon>
        <taxon>Actinomycetota</taxon>
        <taxon>Actinomycetes</taxon>
        <taxon>Propionibacteriales</taxon>
        <taxon>Propionibacteriaceae</taxon>
        <taxon>Microlunatus</taxon>
    </lineage>
</organism>
<feature type="transmembrane region" description="Helical" evidence="1">
    <location>
        <begin position="250"/>
        <end position="271"/>
    </location>
</feature>
<keyword evidence="1" id="KW-0812">Transmembrane</keyword>
<dbReference type="PANTHER" id="PTHR23028">
    <property type="entry name" value="ACETYLTRANSFERASE"/>
    <property type="match status" value="1"/>
</dbReference>
<dbReference type="EMBL" id="BAAAYR010000004">
    <property type="protein sequence ID" value="GAA3571655.1"/>
    <property type="molecule type" value="Genomic_DNA"/>
</dbReference>
<evidence type="ECO:0000259" key="2">
    <source>
        <dbReference type="Pfam" id="PF01757"/>
    </source>
</evidence>
<dbReference type="InterPro" id="IPR050879">
    <property type="entry name" value="Acyltransferase_3"/>
</dbReference>
<reference evidence="4" key="1">
    <citation type="journal article" date="2019" name="Int. J. Syst. Evol. Microbiol.">
        <title>The Global Catalogue of Microorganisms (GCM) 10K type strain sequencing project: providing services to taxonomists for standard genome sequencing and annotation.</title>
        <authorList>
            <consortium name="The Broad Institute Genomics Platform"/>
            <consortium name="The Broad Institute Genome Sequencing Center for Infectious Disease"/>
            <person name="Wu L."/>
            <person name="Ma J."/>
        </authorList>
    </citation>
    <scope>NUCLEOTIDE SEQUENCE [LARGE SCALE GENOMIC DNA]</scope>
    <source>
        <strain evidence="4">JCM 16540</strain>
    </source>
</reference>
<evidence type="ECO:0000313" key="3">
    <source>
        <dbReference type="EMBL" id="GAA3571655.1"/>
    </source>
</evidence>
<feature type="transmembrane region" description="Helical" evidence="1">
    <location>
        <begin position="54"/>
        <end position="73"/>
    </location>
</feature>
<feature type="transmembrane region" description="Helical" evidence="1">
    <location>
        <begin position="283"/>
        <end position="304"/>
    </location>
</feature>
<dbReference type="Pfam" id="PF01757">
    <property type="entry name" value="Acyl_transf_3"/>
    <property type="match status" value="1"/>
</dbReference>
<feature type="transmembrane region" description="Helical" evidence="1">
    <location>
        <begin position="381"/>
        <end position="403"/>
    </location>
</feature>
<keyword evidence="4" id="KW-1185">Reference proteome</keyword>
<feature type="transmembrane region" description="Helical" evidence="1">
    <location>
        <begin position="316"/>
        <end position="333"/>
    </location>
</feature>
<dbReference type="InterPro" id="IPR002656">
    <property type="entry name" value="Acyl_transf_3_dom"/>
</dbReference>
<accession>A0ABP6XRZ3</accession>
<feature type="transmembrane region" description="Helical" evidence="1">
    <location>
        <begin position="340"/>
        <end position="361"/>
    </location>
</feature>
<keyword evidence="1" id="KW-1133">Transmembrane helix</keyword>
<name>A0ABP6XRZ3_9ACTN</name>
<keyword evidence="1" id="KW-0472">Membrane</keyword>
<feature type="transmembrane region" description="Helical" evidence="1">
    <location>
        <begin position="98"/>
        <end position="120"/>
    </location>
</feature>
<evidence type="ECO:0000313" key="4">
    <source>
        <dbReference type="Proteomes" id="UP001500767"/>
    </source>
</evidence>
<protein>
    <recommendedName>
        <fullName evidence="2">Acyltransferase 3 domain-containing protein</fullName>
    </recommendedName>
</protein>
<feature type="transmembrane region" description="Helical" evidence="1">
    <location>
        <begin position="198"/>
        <end position="214"/>
    </location>
</feature>
<gene>
    <name evidence="3" type="ORF">GCM10022197_30240</name>
</gene>
<feature type="transmembrane region" description="Helical" evidence="1">
    <location>
        <begin position="221"/>
        <end position="238"/>
    </location>
</feature>